<name>A0A840UKP8_9FIRM</name>
<proteinExistence type="predicted"/>
<comment type="caution">
    <text evidence="1">The sequence shown here is derived from an EMBL/GenBank/DDBJ whole genome shotgun (WGS) entry which is preliminary data.</text>
</comment>
<evidence type="ECO:0000313" key="2">
    <source>
        <dbReference type="Proteomes" id="UP000559117"/>
    </source>
</evidence>
<accession>A0A840UKP8</accession>
<gene>
    <name evidence="1" type="ORF">HNR32_001415</name>
</gene>
<protein>
    <submittedName>
        <fullName evidence="1">Uncharacterized protein (UPF0248 family)</fullName>
    </submittedName>
</protein>
<organism evidence="1 2">
    <name type="scientific">Pectinatus brassicae</name>
    <dbReference type="NCBI Taxonomy" id="862415"/>
    <lineage>
        <taxon>Bacteria</taxon>
        <taxon>Bacillati</taxon>
        <taxon>Bacillota</taxon>
        <taxon>Negativicutes</taxon>
        <taxon>Selenomonadales</taxon>
        <taxon>Selenomonadaceae</taxon>
        <taxon>Pectinatus</taxon>
    </lineage>
</organism>
<keyword evidence="2" id="KW-1185">Reference proteome</keyword>
<sequence length="136" mass="15467">MTGPYDDIINLPHPEPKTHPRMSISARAAQFAPFAALTPYNDEVKEATRITHEKPELDETIKYILNERLLLLKKNLNNKPQVNITFFVPDMKKAGGAYVISTGFVKKIKEYERLIVMSDETLIPIDAIINIQGKIF</sequence>
<dbReference type="Proteomes" id="UP000559117">
    <property type="component" value="Unassembled WGS sequence"/>
</dbReference>
<dbReference type="RefSeq" id="WP_183861065.1">
    <property type="nucleotide sequence ID" value="NZ_JACHFH010000015.1"/>
</dbReference>
<reference evidence="1 2" key="1">
    <citation type="submission" date="2020-08" db="EMBL/GenBank/DDBJ databases">
        <title>Genomic Encyclopedia of Type Strains, Phase IV (KMG-IV): sequencing the most valuable type-strain genomes for metagenomic binning, comparative biology and taxonomic classification.</title>
        <authorList>
            <person name="Goeker M."/>
        </authorList>
    </citation>
    <scope>NUCLEOTIDE SEQUENCE [LARGE SCALE GENOMIC DNA]</scope>
    <source>
        <strain evidence="1 2">DSM 24661</strain>
    </source>
</reference>
<dbReference type="EMBL" id="JACHFH010000015">
    <property type="protein sequence ID" value="MBB5336267.1"/>
    <property type="molecule type" value="Genomic_DNA"/>
</dbReference>
<evidence type="ECO:0000313" key="1">
    <source>
        <dbReference type="EMBL" id="MBB5336267.1"/>
    </source>
</evidence>
<dbReference type="AlphaFoldDB" id="A0A840UKP8"/>